<dbReference type="PROSITE" id="PS00606">
    <property type="entry name" value="KS3_1"/>
    <property type="match status" value="3"/>
</dbReference>
<dbReference type="InterPro" id="IPR041618">
    <property type="entry name" value="PKS_DE"/>
</dbReference>
<dbReference type="InterPro" id="IPR014031">
    <property type="entry name" value="Ketoacyl_synth_C"/>
</dbReference>
<evidence type="ECO:0000256" key="10">
    <source>
        <dbReference type="SAM" id="MobiDB-lite"/>
    </source>
</evidence>
<feature type="domain" description="Ketosynthase family 3 (KS3)" evidence="12">
    <location>
        <begin position="1602"/>
        <end position="2027"/>
    </location>
</feature>
<dbReference type="Pfam" id="PF02801">
    <property type="entry name" value="Ketoacyl-synt_C"/>
    <property type="match status" value="3"/>
</dbReference>
<dbReference type="PROSITE" id="PS52019">
    <property type="entry name" value="PKS_MFAS_DH"/>
    <property type="match status" value="1"/>
</dbReference>
<dbReference type="InterPro" id="IPR049551">
    <property type="entry name" value="PKS_DH_C"/>
</dbReference>
<dbReference type="InterPro" id="IPR032821">
    <property type="entry name" value="PKS_assoc"/>
</dbReference>
<dbReference type="Pfam" id="PF08990">
    <property type="entry name" value="Docking"/>
    <property type="match status" value="1"/>
</dbReference>
<keyword evidence="15" id="KW-1185">Reference proteome</keyword>
<feature type="region of interest" description="Disordered" evidence="10">
    <location>
        <begin position="461"/>
        <end position="490"/>
    </location>
</feature>
<accession>A0ABM7F2W2</accession>
<dbReference type="InterPro" id="IPR055123">
    <property type="entry name" value="SpnB-like_Rossmann"/>
</dbReference>
<dbReference type="InterPro" id="IPR020806">
    <property type="entry name" value="PKS_PP-bd"/>
</dbReference>
<dbReference type="Pfam" id="PF00109">
    <property type="entry name" value="ketoacyl-synt"/>
    <property type="match status" value="3"/>
</dbReference>
<evidence type="ECO:0000313" key="15">
    <source>
        <dbReference type="Proteomes" id="UP001321542"/>
    </source>
</evidence>
<feature type="region of interest" description="C-terminal hotdog fold" evidence="9">
    <location>
        <begin position="4220"/>
        <end position="4358"/>
    </location>
</feature>
<dbReference type="Gene3D" id="3.40.47.10">
    <property type="match status" value="3"/>
</dbReference>
<dbReference type="InterPro" id="IPR050091">
    <property type="entry name" value="PKS_NRPS_Biosynth_Enz"/>
</dbReference>
<feature type="domain" description="Ketosynthase family 3 (KS3)" evidence="12">
    <location>
        <begin position="3156"/>
        <end position="3582"/>
    </location>
</feature>
<dbReference type="SMART" id="SM00826">
    <property type="entry name" value="PKS_DH"/>
    <property type="match status" value="1"/>
</dbReference>
<organism evidence="14 15">
    <name type="scientific">Streptomyces graminofaciens</name>
    <dbReference type="NCBI Taxonomy" id="68212"/>
    <lineage>
        <taxon>Bacteria</taxon>
        <taxon>Bacillati</taxon>
        <taxon>Actinomycetota</taxon>
        <taxon>Actinomycetes</taxon>
        <taxon>Kitasatosporales</taxon>
        <taxon>Streptomycetaceae</taxon>
        <taxon>Streptomyces</taxon>
    </lineage>
</organism>
<dbReference type="PROSITE" id="PS00012">
    <property type="entry name" value="PHOSPHOPANTETHEINE"/>
    <property type="match status" value="3"/>
</dbReference>
<evidence type="ECO:0000256" key="6">
    <source>
        <dbReference type="ARBA" id="ARBA00023194"/>
    </source>
</evidence>
<dbReference type="SUPFAM" id="SSF53901">
    <property type="entry name" value="Thiolase-like"/>
    <property type="match status" value="3"/>
</dbReference>
<feature type="domain" description="Carrier" evidence="11">
    <location>
        <begin position="1505"/>
        <end position="1580"/>
    </location>
</feature>
<dbReference type="Gene3D" id="6.10.140.1830">
    <property type="match status" value="2"/>
</dbReference>
<proteinExistence type="predicted"/>
<dbReference type="InterPro" id="IPR016035">
    <property type="entry name" value="Acyl_Trfase/lysoPLipase"/>
</dbReference>
<dbReference type="SMART" id="SM00823">
    <property type="entry name" value="PKS_PP"/>
    <property type="match status" value="3"/>
</dbReference>
<dbReference type="CDD" id="cd00833">
    <property type="entry name" value="PKS"/>
    <property type="match status" value="3"/>
</dbReference>
<dbReference type="RefSeq" id="WP_286248499.1">
    <property type="nucleotide sequence ID" value="NZ_AP018448.1"/>
</dbReference>
<dbReference type="InterPro" id="IPR006162">
    <property type="entry name" value="Ppantetheine_attach_site"/>
</dbReference>
<reference evidence="14 15" key="1">
    <citation type="journal article" date="2010" name="ChemBioChem">
        <title>Cloning and characterization of the biosynthetic gene cluster of 16-membered macrolide antibiotic FD-891: involvement of a dual functional cytochrome P450 monooxygenase catalyzing epoxidation and hydroxylation.</title>
        <authorList>
            <person name="Kudo F."/>
            <person name="Motegi A."/>
            <person name="Mizoue K."/>
            <person name="Eguchi T."/>
        </authorList>
    </citation>
    <scope>NUCLEOTIDE SEQUENCE [LARGE SCALE GENOMIC DNA]</scope>
    <source>
        <strain evidence="14 15">A-8890</strain>
    </source>
</reference>
<evidence type="ECO:0000259" key="12">
    <source>
        <dbReference type="PROSITE" id="PS52004"/>
    </source>
</evidence>
<dbReference type="SUPFAM" id="SSF47336">
    <property type="entry name" value="ACP-like"/>
    <property type="match status" value="3"/>
</dbReference>
<keyword evidence="5" id="KW-0808">Transferase</keyword>
<dbReference type="InterPro" id="IPR016039">
    <property type="entry name" value="Thiolase-like"/>
</dbReference>
<dbReference type="Gene3D" id="1.10.1200.10">
    <property type="entry name" value="ACP-like"/>
    <property type="match status" value="3"/>
</dbReference>
<dbReference type="SUPFAM" id="SSF51735">
    <property type="entry name" value="NAD(P)-binding Rossmann-fold domains"/>
    <property type="match status" value="6"/>
</dbReference>
<dbReference type="CDD" id="cd08956">
    <property type="entry name" value="KR_3_FAS_SDR_x"/>
    <property type="match status" value="1"/>
</dbReference>
<evidence type="ECO:0000256" key="4">
    <source>
        <dbReference type="ARBA" id="ARBA00022553"/>
    </source>
</evidence>
<dbReference type="Gene3D" id="3.10.129.110">
    <property type="entry name" value="Polyketide synthase dehydratase"/>
    <property type="match status" value="1"/>
</dbReference>
<feature type="active site" description="Proton donor; for dehydratase activity" evidence="9">
    <location>
        <position position="4281"/>
    </location>
</feature>
<dbReference type="SMART" id="SM01294">
    <property type="entry name" value="PKS_PP_betabranch"/>
    <property type="match status" value="2"/>
</dbReference>
<dbReference type="EMBL" id="AP018448">
    <property type="protein sequence ID" value="BBC30134.1"/>
    <property type="molecule type" value="Genomic_DNA"/>
</dbReference>
<feature type="region of interest" description="N-terminal hotdog fold" evidence="9">
    <location>
        <begin position="4083"/>
        <end position="4207"/>
    </location>
</feature>
<dbReference type="InterPro" id="IPR014030">
    <property type="entry name" value="Ketoacyl_synth_N"/>
</dbReference>
<evidence type="ECO:0000256" key="7">
    <source>
        <dbReference type="ARBA" id="ARBA00023268"/>
    </source>
</evidence>
<evidence type="ECO:0000256" key="9">
    <source>
        <dbReference type="PROSITE-ProRule" id="PRU01363"/>
    </source>
</evidence>
<evidence type="ECO:0000259" key="13">
    <source>
        <dbReference type="PROSITE" id="PS52019"/>
    </source>
</evidence>
<dbReference type="InterPro" id="IPR049900">
    <property type="entry name" value="PKS_mFAS_DH"/>
</dbReference>
<dbReference type="Pfam" id="PF14765">
    <property type="entry name" value="PS-DH"/>
    <property type="match status" value="1"/>
</dbReference>
<dbReference type="Pfam" id="PF22621">
    <property type="entry name" value="CurL-like_PKS_C"/>
    <property type="match status" value="1"/>
</dbReference>
<dbReference type="Pfam" id="PF00550">
    <property type="entry name" value="PP-binding"/>
    <property type="match status" value="3"/>
</dbReference>
<dbReference type="Pfam" id="PF18369">
    <property type="entry name" value="PKS_DE"/>
    <property type="match status" value="2"/>
</dbReference>
<name>A0ABM7F2W2_9ACTN</name>
<keyword evidence="3" id="KW-0596">Phosphopantetheine</keyword>
<dbReference type="SUPFAM" id="SSF55048">
    <property type="entry name" value="Probable ACP-binding domain of malonyl-CoA ACP transacylase"/>
    <property type="match status" value="3"/>
</dbReference>
<evidence type="ECO:0000256" key="2">
    <source>
        <dbReference type="ARBA" id="ARBA00004792"/>
    </source>
</evidence>
<dbReference type="InterPro" id="IPR013968">
    <property type="entry name" value="PKS_KR"/>
</dbReference>
<dbReference type="PROSITE" id="PS52004">
    <property type="entry name" value="KS3_2"/>
    <property type="match status" value="3"/>
</dbReference>
<dbReference type="SMART" id="SM00825">
    <property type="entry name" value="PKS_KS"/>
    <property type="match status" value="3"/>
</dbReference>
<feature type="domain" description="Carrier" evidence="11">
    <location>
        <begin position="4849"/>
        <end position="4924"/>
    </location>
</feature>
<protein>
    <submittedName>
        <fullName evidence="14">Polyketide synthase</fullName>
    </submittedName>
</protein>
<dbReference type="SMART" id="SM00827">
    <property type="entry name" value="PKS_AT"/>
    <property type="match status" value="3"/>
</dbReference>
<dbReference type="Proteomes" id="UP001321542">
    <property type="component" value="Chromosome"/>
</dbReference>
<feature type="domain" description="Carrier" evidence="11">
    <location>
        <begin position="3052"/>
        <end position="3130"/>
    </location>
</feature>
<sequence length="5006" mass="524590">MPDEQKLLEYLRRATADLGHARQRLREEEDARHEPIAIVSMSCRFPGGADNPELLWDLVSSGTDAISEWPSDRGWDTAALYDPDPDRPGTSYTRHGGFLHEAGEFDAAFFGMSPREALATDPQQRLLLETSWETLERAGIAPASLKGTATGVFVGAMTNGYGDGSRDQSDVQGLLHTGTAGSVISGRISYTLGLEGPAVTVDTACSSSLVALHLAIRALRSGECSLALACGVTVMPHPDPYVAFSRQRALAPDGRCKAFAAGADGTSWSEGVGVLLLERLSDARRNGHRVLAVVRGSAVNQDGASNGLTAPNGPSQQRVIRAALADARLLPGDVDAVEAHGTGTRLGDPIEAQALLATYGQDRPSDRPLLLGSLKSNVGHTSAAAGVGGVIKMVQALRHGVLPRTLHVDAPTPQVDWSSGAVELLTEERSWAADPDRPRRAAVSGFGVSGTNAHVILEEAPASEDHAPAGTPDAETTGATEAADATESRDPLPLVPWVLSARGEEALTERARQLLALVDAEPGLSPGAVARALAGGRSPFEHRAVVVAGDAEGFRTGLTGLVTGGEAANVVRGLAGPAGRTVFVFPGQGSQWTGMALELLDSSPVFAARMAECERALAAHVDWSLTEVLTSAADLERVDVVQPALWAVMVSLAALWRSAGVEPDAVLGHSQGEIAAAVVAGALSLEDGAKVVALRSQAIVTLAGRGAMASVPLPPGELADRLAQWDGRLSVAAANGPAATVLSGDTEAIDGIVARLQAEDVRARRIPVDYASHSAHVEEIRERLLECLADIRPTTGQVPFFSTVDLRWQDSDALDAEYWYRNLRQTVRFEEATRTLLDQGFRYFVESSAHPVLTVGISQTAEAEESDAVAVGTLRRDQGGLDRFLLSLAEAHTGGLAPDWDTLLAGHPDDTVDLPTYPFQRRRFWLERPSADTQDTVVDPADAAFWESVGGQDLPALTTTLGVRAEDPLTVVLPALADWRRRRDERATVDSWRYRIDWRPLADAPAGRTATPTGTWLVAVTDATDDDPAREAVLRALREAGADPVPVVLTEAHTDRATLTARLSEAAAATGPVSGVLSLVALDERPHPNHPHLPLGTALTLTLVQALGDSGVTAPLWCATRGAVTTGRDDAVTSPGQHLVWGLGRCAALEHPQRWGGLVDLPDTLDERAAARLCSLLAGPAGRDDEDQVAVRHSGAYGRRLVRARPADPARAEAWQPRGTVLVTGGTGGVGAHLARWLAKGGAEHLVLVGRRGADAPGAADLAAELTALGTEVTVAACDVADRDRLAELVAGLEQDGTRIRTVIHAAGTGLLVPLTDTDPDEFADILYAKVAGAENLDAVFDRDDLDSFVLFSSISGVWGSGDHGAYASANAYLDALADRRRARGRTATSVVWGIWDPEGGAGMAANLVEEQLRSRGIPFMAPQVALTGLQQVLTDDETVVLVTAVDWDRFAPVFTSARPSPLIADLPEVRRALAEETAPGKDGDETASTLRDRIADLTPADRDRLLTDLVRGHAAGVLGHGSADAIAPERAFRELGFDSLTAVEMRNRLNAATGLRLPLTVLFDYASAAALARHLREELLGPDTAAPALPAVPAHVRADADDPIAIVGMSCRYPGDVRSPEDLWRLVAEGRDVISGLPADRGWDLDGLYDTDPDRPGTTYSAEGGFLYDAGQFDPAFFGISPREALAMDPQQRLLLETSWEALERAGIDPGSLRGGQVGVFAGAAYQGYGGLSDVPEEVEGHLIAGISTSILSGRIAYTLGLEGPAVTVDTACSSSLVAVHLAAQALRSGECTLALAGGATVMGTPLSFTGFSRQRGLAADGRCKSFAASADGFGMAEGVGLLLLERLSDARRNGHPVLALVRGSAVNQDGASNGLTAPSGLAQQRVIRSALAGAGVPSAEVDVVEAHGTGTRLGDPIEAQALLATYGQDRPADRPLLLGSLKSNIGHSQAAAGVAGIIKMVQAMRHEVLPRTLHAEEPTPNVDWSAGAVELLTEPRPWTRNGHPRRAGVSSFGLSGTNAHVIIEEPHDEEEPGRPADGSELGAAVPWLLSARTPEALREQATRLHAQLTDRPELRPVDVAHTLATTRSAFEHRAVVVGTDRDTLLTGLAALAAGQNDPAVVRGTAATPGRTAFVFPGQGSQWVGMAVGLLDTAPVFAERIAECERALSPYVDWSLTGVLRDDPGAPSLERVDVVQPVLFSVMVSLAALWRSYGVEPSAVVGHSQGEIAAAVVAGALSLEDGAKVVALRSRILTALVGRGAMLFVALPDEDVRERLAPWGAKLSVAAVNGPASVTVSGDPEALEEFGERLSEDGVMRWTIPGVTFAGHSPQVDELRRELLDALAGVTPRRTDIAFYSTVTGGALDTTALDTEYWYRNLREPVEFHRTVAALIDAGHDTFVEASPHPVLTVWIERSLEAADVAGRVTGTLHTDDGGPDRFLAALAGPHVHGVPVDWRAVFAGTDARPVELPTYAFQRQRYWLEPTSASADGSAPQGGAQPADTAFWDAVERNDLTAVAAALNLPDEDETARTSLGGVLPALADWQRGRRGRTTIDGWRYRVTFKALHLAPGTPALTGTWWVVVPDGTATGPITSGVLRALERHGATAVPVEIGSADTDRAELAARLGASTAPDGGVLSLLALAEEPYADGTALPTGLALTTTLLQALGDAGINAPLWSATSGAVSVGRSDALTAPAQATLWGLGAVAGVEYPERWAGLIDLPADLDDRSGGRLAAVLAGLDGEDQIAVRPSGVYGRRLVRALPVEETTEGSWKPDGTVLITGGTGALGAHVARRLARSGARHLLLTGRRGPDTPGAAELVAELADLGAHAEVAACDAADRDALAALLAGIPEDRPLRAVVHAAGVLDDGVLDTLTPERAAAVLRPKMDAARNLDTLTRDLDLTAFVLFSSLAGTLGGTGQGSYAAANAFLDALAEQRRSLGLPATAVAWGLWAGDSAANSARERLVRNGLPPMDPELAVTALEQALDRAETRLVLCDFAWDRFAPAYTALRPSVVLRELPEARDILAAAGADRQETEADSLAGRLATLSAQERQEELIRLVRTEVAAVLGYADPADIDPDRVFKDLGFDSLTAVDLRNRLSEVTGLRLSVTLVFDHPTVTALVDHVRSELGGTAPVPESVPTVPASPASPAAPVDDDAIAVVAMSCRYPGGVTTPEELWRLVTSGADAITEFPTGRGWDLDELYDPDPDKVGRTYAREGGFLHDADHFDPAFFGISPREALAIDPQQRLLLEISWEAFERAGIDPASLKGSRAGVFVGSSYRDYGSRVQQPTEEIEGYLGIGSAGSVASGRISYTFGLEGPAVTVDTACSSSLVAVHLAAQALRAGECSLALAGGVTVMSTPGAFIEFSRQRGLAADGRCKPFAAAADGTAWAEGAGMVVLERLSDARRNGHPVLALVRGSAVNQDGASNGLTAPNGPSQQRVIRQALASAGLNSADVDAVEAHGTGTRLGDPIEAQALLATYGQDRPSDRPLLLGSLKSNMGHAQAAAGIAGLQKMVLAMRHGVLPRTLHVDAPTPFVDWSAGAVSLLTEDTPWPDNGHPRRAAISSFGVSGTNAHTILEHVPDEYVPDGVAEPESADETAGAGDDGDGVVLPWLLSARSRVALRAQAQRLLEHADARPGLRPADIAHTLATARSAFEYRGAVVGDSREALIGGLKALATAGSAPGVTQGTAVAGRTAFLFAGQGSQRAGMGAELYARYPVFADAFDAICAELDPLLDRPLRDVVFAPAGSDAAALLDRTEYTQPALFAVEVALFRLVEHWGVVPDLLLGHSIGELAAAHVAGVLSAPDAAALVAARGRLMQALPEGGAMVALTASEEDVAALLAPYEGRVAVAAVNGPASVVVSGDEDAVLDIAEQWRGRGGKARRLTVSHAFHSPHMDAMLDEFRRVAESLDFRAPRIPLVSDVTGELATPEQLGSPEYWVRHVREAVRFHDGMRRLAAEGAMTYLELGPDGSLTAMGRDCLADDSPSGFEDPADPSAAGALVPLLRKDRTETRAVTDALAHLYVRGTAVDWPTVMDTDATGTARQVDLPTYAFQRERYWLEATAAAGGMAAAGLLPADHPLLGAAVPLADTDGVLFTSRLSVRTHPWLADHGVYGTALLPATALLELAVRAGDQVGYGQVEELTLEAPLVIPARGAVVLQLSVGAPDASGARPVSVHTRPEDTDDAAWTCHARGLLIPTTEATEPAESMIWPPTGAEPVELDGLYERFAEGGFGYGPAFQGLREVWRLGDEVYAEASLPSEQQAEAAKFGLHPALLDSALHSLIFGVLEGTTQGWLPFSWNGIRLHASGARALRIRLTPAGNNAVSVRATDTAGQPVASIRSLVLRPVNPDQVRAARTAHHDDLYRVEWPVLPQPAAADPDGWAVIGAEAPDWAAHGITRSATDLEALSREIAEGAGAIAPPAVVLAHVPAAPAGQGQADAVRHVTGRTLALVRDWLADDTFADAKLVLVTRGGVPSTADGDAPDLTHAAVWGLVRSAQTENPGRFVLADLDDASRDGLVAAVASGEPQLALRESRAHIARLARVPAAEQQATPDWGRPGTVLITGGTGAIGSVLARHLVAEHGVKRLLLTSRRGPAAEGAADLVVDLAALGAHAEVVACDAADREALARLLDSLPEAHPLTAVVHAAGTIADGVVDAMTPAQLDTALRPKVDAAWNLHELTEGMDLSAFVVFSSIAGVFGGMGQGNYAAANSFLDALAHHRRTLGLPAASLAWGLWANKGGMSGGLDEADFRRIARGGIVAFSPAEGAALFDTANATGEPVVLPLRLDTTALAAQSGTGGVPALLRGLVRPPARRSAAAGEAAPDAADTLRRTLAGQPEHRRTRTLLDLVRGHAATVLGFPGPASVDAERGLLELGFDSLTAVELRNRLGAATGLRLPATLLFDHPTSGAIARQLAVELAPEGTESDPASADTTGLAELGLLEGALDSGTAAPELINRLQELIGRLRPGTGDAAEDRLEERMDTASDDELFEFIDNELGMS</sequence>
<evidence type="ECO:0000256" key="8">
    <source>
        <dbReference type="ARBA" id="ARBA00023315"/>
    </source>
</evidence>
<dbReference type="SUPFAM" id="SSF52151">
    <property type="entry name" value="FabD/lysophospholipase-like"/>
    <property type="match status" value="3"/>
</dbReference>
<keyword evidence="7" id="KW-0511">Multifunctional enzyme</keyword>
<dbReference type="InterPro" id="IPR001227">
    <property type="entry name" value="Ac_transferase_dom_sf"/>
</dbReference>
<dbReference type="NCBIfam" id="NF045894">
    <property type="entry name" value="PKS_plus_SDR"/>
    <property type="match status" value="2"/>
</dbReference>
<evidence type="ECO:0000313" key="14">
    <source>
        <dbReference type="EMBL" id="BBC30134.1"/>
    </source>
</evidence>
<keyword evidence="4" id="KW-0597">Phosphoprotein</keyword>
<dbReference type="InterPro" id="IPR016036">
    <property type="entry name" value="Malonyl_transacylase_ACP-bd"/>
</dbReference>
<dbReference type="InterPro" id="IPR042104">
    <property type="entry name" value="PKS_dehydratase_sf"/>
</dbReference>
<feature type="domain" description="Ketosynthase family 3 (KS3)" evidence="12">
    <location>
        <begin position="33"/>
        <end position="459"/>
    </location>
</feature>
<feature type="compositionally biased region" description="Low complexity" evidence="10">
    <location>
        <begin position="468"/>
        <end position="485"/>
    </location>
</feature>
<reference evidence="14 15" key="2">
    <citation type="journal article" date="2023" name="ChemBioChem">
        <title>Acyltransferase Domain Exchange between Two Independent Type I Polyketide Synthases in the Same Producer Strain of Macrolide Antibiotics.</title>
        <authorList>
            <person name="Kudo F."/>
            <person name="Kishikawa K."/>
            <person name="Tsuboi K."/>
            <person name="Kido T."/>
            <person name="Usui T."/>
            <person name="Hashimoto J."/>
            <person name="Shin-Ya K."/>
            <person name="Miyanaga A."/>
            <person name="Eguchi T."/>
        </authorList>
    </citation>
    <scope>NUCLEOTIDE SEQUENCE [LARGE SCALE GENOMIC DNA]</scope>
    <source>
        <strain evidence="14 15">A-8890</strain>
    </source>
</reference>
<keyword evidence="8" id="KW-0012">Acyltransferase</keyword>
<dbReference type="Gene3D" id="3.40.366.10">
    <property type="entry name" value="Malonyl-Coenzyme A Acyl Carrier Protein, domain 2"/>
    <property type="match status" value="3"/>
</dbReference>
<dbReference type="Pfam" id="PF00698">
    <property type="entry name" value="Acyl_transf_1"/>
    <property type="match status" value="3"/>
</dbReference>
<dbReference type="CDD" id="cd08952">
    <property type="entry name" value="KR_1_SDR_x"/>
    <property type="match status" value="2"/>
</dbReference>
<dbReference type="Gene3D" id="3.30.70.3290">
    <property type="match status" value="3"/>
</dbReference>
<dbReference type="PANTHER" id="PTHR43775">
    <property type="entry name" value="FATTY ACID SYNTHASE"/>
    <property type="match status" value="1"/>
</dbReference>
<dbReference type="InterPro" id="IPR036291">
    <property type="entry name" value="NAD(P)-bd_dom_sf"/>
</dbReference>
<dbReference type="SMART" id="SM00822">
    <property type="entry name" value="PKS_KR"/>
    <property type="match status" value="3"/>
</dbReference>
<dbReference type="InterPro" id="IPR020807">
    <property type="entry name" value="PKS_DH"/>
</dbReference>
<feature type="domain" description="PKS/mFAS DH" evidence="13">
    <location>
        <begin position="4083"/>
        <end position="4358"/>
    </location>
</feature>
<dbReference type="InterPro" id="IPR020841">
    <property type="entry name" value="PKS_Beta-ketoAc_synthase_dom"/>
</dbReference>
<keyword evidence="6" id="KW-0045">Antibiotic biosynthesis</keyword>
<dbReference type="InterPro" id="IPR057326">
    <property type="entry name" value="KR_dom"/>
</dbReference>
<evidence type="ECO:0000256" key="3">
    <source>
        <dbReference type="ARBA" id="ARBA00022450"/>
    </source>
</evidence>
<dbReference type="InterPro" id="IPR036736">
    <property type="entry name" value="ACP-like_sf"/>
</dbReference>
<comment type="pathway">
    <text evidence="2">Antibiotic biosynthesis.</text>
</comment>
<feature type="active site" description="Proton acceptor; for dehydratase activity" evidence="9">
    <location>
        <position position="4115"/>
    </location>
</feature>
<dbReference type="Pfam" id="PF22953">
    <property type="entry name" value="SpnB_Rossmann"/>
    <property type="match status" value="1"/>
</dbReference>
<dbReference type="Pfam" id="PF16197">
    <property type="entry name" value="KAsynt_C_assoc"/>
    <property type="match status" value="2"/>
</dbReference>
<dbReference type="Pfam" id="PF08659">
    <property type="entry name" value="KR"/>
    <property type="match status" value="3"/>
</dbReference>
<dbReference type="InterPro" id="IPR009081">
    <property type="entry name" value="PP-bd_ACP"/>
</dbReference>
<dbReference type="PANTHER" id="PTHR43775:SF51">
    <property type="entry name" value="INACTIVE PHENOLPHTHIOCEROL SYNTHESIS POLYKETIDE SYNTHASE TYPE I PKS1-RELATED"/>
    <property type="match status" value="1"/>
</dbReference>
<dbReference type="Gene3D" id="3.40.50.720">
    <property type="entry name" value="NAD(P)-binding Rossmann-like Domain"/>
    <property type="match status" value="3"/>
</dbReference>
<dbReference type="InterPro" id="IPR015083">
    <property type="entry name" value="NorB/c/GfsB-D-like_docking"/>
</dbReference>
<evidence type="ECO:0000256" key="5">
    <source>
        <dbReference type="ARBA" id="ARBA00022679"/>
    </source>
</evidence>
<dbReference type="InterPro" id="IPR049552">
    <property type="entry name" value="PKS_DH_N"/>
</dbReference>
<dbReference type="Pfam" id="PF21089">
    <property type="entry name" value="PKS_DH_N"/>
    <property type="match status" value="1"/>
</dbReference>
<evidence type="ECO:0000259" key="11">
    <source>
        <dbReference type="PROSITE" id="PS50075"/>
    </source>
</evidence>
<gene>
    <name evidence="14" type="ORF">SGFS_014280</name>
</gene>
<dbReference type="InterPro" id="IPR014043">
    <property type="entry name" value="Acyl_transferase_dom"/>
</dbReference>
<comment type="cofactor">
    <cofactor evidence="1">
        <name>pantetheine 4'-phosphate</name>
        <dbReference type="ChEBI" id="CHEBI:47942"/>
    </cofactor>
</comment>
<evidence type="ECO:0000256" key="1">
    <source>
        <dbReference type="ARBA" id="ARBA00001957"/>
    </source>
</evidence>
<dbReference type="InterPro" id="IPR018201">
    <property type="entry name" value="Ketoacyl_synth_AS"/>
</dbReference>
<dbReference type="PROSITE" id="PS50075">
    <property type="entry name" value="CARRIER"/>
    <property type="match status" value="3"/>
</dbReference>